<proteinExistence type="predicted"/>
<accession>A0A4R1MZH7</accession>
<keyword evidence="2" id="KW-1185">Reference proteome</keyword>
<protein>
    <submittedName>
        <fullName evidence="1">Uncharacterized protein</fullName>
    </submittedName>
</protein>
<reference evidence="1 2" key="1">
    <citation type="submission" date="2019-03" db="EMBL/GenBank/DDBJ databases">
        <title>Genomic Encyclopedia of Type Strains, Phase IV (KMG-IV): sequencing the most valuable type-strain genomes for metagenomic binning, comparative biology and taxonomic classification.</title>
        <authorList>
            <person name="Goeker M."/>
        </authorList>
    </citation>
    <scope>NUCLEOTIDE SEQUENCE [LARGE SCALE GENOMIC DNA]</scope>
    <source>
        <strain evidence="1 2">DSM 24176</strain>
    </source>
</reference>
<evidence type="ECO:0000313" key="1">
    <source>
        <dbReference type="EMBL" id="TCK98748.1"/>
    </source>
</evidence>
<dbReference type="RefSeq" id="WP_243116985.1">
    <property type="nucleotide sequence ID" value="NZ_SMGQ01000011.1"/>
</dbReference>
<comment type="caution">
    <text evidence="1">The sequence shown here is derived from an EMBL/GenBank/DDBJ whole genome shotgun (WGS) entry which is preliminary data.</text>
</comment>
<dbReference type="PROSITE" id="PS51257">
    <property type="entry name" value="PROKAR_LIPOPROTEIN"/>
    <property type="match status" value="1"/>
</dbReference>
<dbReference type="AlphaFoldDB" id="A0A4R1MZH7"/>
<dbReference type="Proteomes" id="UP000294545">
    <property type="component" value="Unassembled WGS sequence"/>
</dbReference>
<gene>
    <name evidence="1" type="ORF">EDC19_1183</name>
</gene>
<name>A0A4R1MZH7_9FIRM</name>
<sequence length="219" mass="25671">MIRTMKEILIGCILMFTLVSCTPQNINKLNDEPLQNITFEKPVIYLYPQEKTKINIELEFDGELTFTYPEYKNSWQVIADPNGNIYTEDGKEYSYLFWEGRSDYSWEINEGFVVEGSNTVEFLQNTLEEMGLIPKEYNDFIVYWAPLMQENKYNLIHFAGEEYEALAKLSIEPKPDEILRVFMVYQALEEPVTVKKQQLKPFERKGFTVIEWGGAMIGH</sequence>
<organism evidence="1 2">
    <name type="scientific">Natranaerovirga hydrolytica</name>
    <dbReference type="NCBI Taxonomy" id="680378"/>
    <lineage>
        <taxon>Bacteria</taxon>
        <taxon>Bacillati</taxon>
        <taxon>Bacillota</taxon>
        <taxon>Clostridia</taxon>
        <taxon>Lachnospirales</taxon>
        <taxon>Natranaerovirgaceae</taxon>
        <taxon>Natranaerovirga</taxon>
    </lineage>
</organism>
<evidence type="ECO:0000313" key="2">
    <source>
        <dbReference type="Proteomes" id="UP000294545"/>
    </source>
</evidence>
<dbReference type="EMBL" id="SMGQ01000011">
    <property type="protein sequence ID" value="TCK98748.1"/>
    <property type="molecule type" value="Genomic_DNA"/>
</dbReference>